<evidence type="ECO:0008006" key="6">
    <source>
        <dbReference type="Google" id="ProtNLM"/>
    </source>
</evidence>
<feature type="transmembrane region" description="Helical" evidence="1">
    <location>
        <begin position="307"/>
        <end position="325"/>
    </location>
</feature>
<reference evidence="4" key="2">
    <citation type="submission" date="2021-01" db="EMBL/GenBank/DDBJ databases">
        <authorList>
            <person name="Schikora-Tamarit M.A."/>
        </authorList>
    </citation>
    <scope>NUCLEOTIDE SEQUENCE</scope>
    <source>
        <strain evidence="4">CBS6341</strain>
    </source>
</reference>
<proteinExistence type="predicted"/>
<dbReference type="EMBL" id="JAEUBF010000103">
    <property type="protein sequence ID" value="KAH3680484.1"/>
    <property type="molecule type" value="Genomic_DNA"/>
</dbReference>
<dbReference type="OrthoDB" id="301415at2759"/>
<feature type="transmembrane region" description="Helical" evidence="1">
    <location>
        <begin position="345"/>
        <end position="363"/>
    </location>
</feature>
<dbReference type="InterPro" id="IPR056336">
    <property type="entry name" value="YVC1_C"/>
</dbReference>
<name>A0A9P8Q0B1_9ASCO</name>
<accession>A0A9P8Q0B1</accession>
<feature type="domain" description="Calcium channel YVC1-like C-terminal transmembrane" evidence="3">
    <location>
        <begin position="272"/>
        <end position="551"/>
    </location>
</feature>
<evidence type="ECO:0000313" key="4">
    <source>
        <dbReference type="EMBL" id="KAH3680484.1"/>
    </source>
</evidence>
<keyword evidence="5" id="KW-1185">Reference proteome</keyword>
<dbReference type="InterPro" id="IPR056337">
    <property type="entry name" value="LHD_YVC1"/>
</dbReference>
<feature type="transmembrane region" description="Helical" evidence="1">
    <location>
        <begin position="526"/>
        <end position="544"/>
    </location>
</feature>
<evidence type="ECO:0000259" key="3">
    <source>
        <dbReference type="Pfam" id="PF23317"/>
    </source>
</evidence>
<reference evidence="4" key="1">
    <citation type="journal article" date="2021" name="Open Biol.">
        <title>Shared evolutionary footprints suggest mitochondrial oxidative damage underlies multiple complex I losses in fungi.</title>
        <authorList>
            <person name="Schikora-Tamarit M.A."/>
            <person name="Marcet-Houben M."/>
            <person name="Nosek J."/>
            <person name="Gabaldon T."/>
        </authorList>
    </citation>
    <scope>NUCLEOTIDE SEQUENCE</scope>
    <source>
        <strain evidence="4">CBS6341</strain>
    </source>
</reference>
<dbReference type="Proteomes" id="UP000769528">
    <property type="component" value="Unassembled WGS sequence"/>
</dbReference>
<gene>
    <name evidence="4" type="ORF">WICMUC_000271</name>
</gene>
<feature type="transmembrane region" description="Helical" evidence="1">
    <location>
        <begin position="384"/>
        <end position="402"/>
    </location>
</feature>
<sequence length="671" mass="77391">MTDLEFDQTLAAEPGVTESFPFNETEEDSFLHDLTPSPRQVLRICLNLKLLIDNVIPIQFKWEDVISSDSKIINHRVIDLALQAAGGEGNGKIGSSSQKYRSSLVFALLKVTGWYWELAGTEIHDSDLYNLRAEAAQLIAKTVIEREKDHKFLFHMLTHRFVVNLNTIDSEPANALELAVDMHSTTIIGSSGYQRCVKWLWNGLIVQSAKNPSCYVFYKDVAKNSLLTHFNPNRIKTPLYQNYLEIFFSVVYLLLYTIYINQNEKGVVPLILPEIGYYLFTFSYIYDETVKLYHIGINNSYFNFWNIYNDFMYGIISVAIILRFVALHKVSSDPDFALTLDLASFRLLALTAPLMWCRMLLFLDVERFVGVLIVIIKVMMKESFIFFFLLTIVIVGFLQGFLGLDSSDGKRNSTYLIVTELMKGILGGANYSAFQQFSYPYSSILFYAYNFLISVILLNVLIALFSSAYQKVYDNALEEYMVLYTTRVLKYIRAPDSQVYVPPLNLIELIISPFQLILTKLQYNVLSYYVMIIIYSPFLCYISIKETIQARKISYNRLKGLSDDANEYDREWDLTDGYRDSDYLNGLFSDGNEGVQISNRHISQDLKDQYRAENEDPTFKVGKNWYNKVNTVSQPIDQSNEHGIGWELYPLYEKIDNLTKLVENLKEKENN</sequence>
<dbReference type="PANTHER" id="PTHR35859:SF5">
    <property type="entry name" value="ION TRANSPORT DOMAIN-CONTAINING PROTEIN"/>
    <property type="match status" value="1"/>
</dbReference>
<comment type="caution">
    <text evidence="4">The sequence shown here is derived from an EMBL/GenBank/DDBJ whole genome shotgun (WGS) entry which is preliminary data.</text>
</comment>
<dbReference type="InterPro" id="IPR052971">
    <property type="entry name" value="TRP_calcium_channel"/>
</dbReference>
<evidence type="ECO:0000313" key="5">
    <source>
        <dbReference type="Proteomes" id="UP000769528"/>
    </source>
</evidence>
<dbReference type="Pfam" id="PF23317">
    <property type="entry name" value="YVC1_C"/>
    <property type="match status" value="1"/>
</dbReference>
<keyword evidence="1" id="KW-0812">Transmembrane</keyword>
<feature type="transmembrane region" description="Helical" evidence="1">
    <location>
        <begin position="446"/>
        <end position="469"/>
    </location>
</feature>
<dbReference type="Pfam" id="PF23190">
    <property type="entry name" value="LHD_TRPY1"/>
    <property type="match status" value="1"/>
</dbReference>
<feature type="transmembrane region" description="Helical" evidence="1">
    <location>
        <begin position="243"/>
        <end position="260"/>
    </location>
</feature>
<organism evidence="4 5">
    <name type="scientific">Wickerhamomyces mucosus</name>
    <dbReference type="NCBI Taxonomy" id="1378264"/>
    <lineage>
        <taxon>Eukaryota</taxon>
        <taxon>Fungi</taxon>
        <taxon>Dikarya</taxon>
        <taxon>Ascomycota</taxon>
        <taxon>Saccharomycotina</taxon>
        <taxon>Saccharomycetes</taxon>
        <taxon>Phaffomycetales</taxon>
        <taxon>Wickerhamomycetaceae</taxon>
        <taxon>Wickerhamomyces</taxon>
    </lineage>
</organism>
<keyword evidence="1" id="KW-0472">Membrane</keyword>
<feature type="transmembrane region" description="Helical" evidence="1">
    <location>
        <begin position="266"/>
        <end position="286"/>
    </location>
</feature>
<dbReference type="AlphaFoldDB" id="A0A9P8Q0B1"/>
<evidence type="ECO:0000256" key="1">
    <source>
        <dbReference type="SAM" id="Phobius"/>
    </source>
</evidence>
<keyword evidence="1" id="KW-1133">Transmembrane helix</keyword>
<feature type="domain" description="YVC1 N-terminal linker helical" evidence="2">
    <location>
        <begin position="41"/>
        <end position="230"/>
    </location>
</feature>
<protein>
    <recommendedName>
        <fullName evidence="6">Ion transport domain-containing protein</fullName>
    </recommendedName>
</protein>
<evidence type="ECO:0000259" key="2">
    <source>
        <dbReference type="Pfam" id="PF23190"/>
    </source>
</evidence>
<dbReference type="PANTHER" id="PTHR35859">
    <property type="entry name" value="NONSELECTIVE CATION CHANNEL PROTEIN"/>
    <property type="match status" value="1"/>
</dbReference>